<evidence type="ECO:0000313" key="2">
    <source>
        <dbReference type="EMBL" id="MPM73775.1"/>
    </source>
</evidence>
<name>A0A645CA19_9ZZZZ</name>
<feature type="transmembrane region" description="Helical" evidence="1">
    <location>
        <begin position="40"/>
        <end position="58"/>
    </location>
</feature>
<keyword evidence="1" id="KW-0472">Membrane</keyword>
<keyword evidence="1" id="KW-1133">Transmembrane helix</keyword>
<dbReference type="AlphaFoldDB" id="A0A645CA19"/>
<dbReference type="EMBL" id="VSSQ01025560">
    <property type="protein sequence ID" value="MPM73775.1"/>
    <property type="molecule type" value="Genomic_DNA"/>
</dbReference>
<sequence>MQTDKTEEIKDKILNDWNEEKTKIEWEAPERAFQKRDKDFWITAIAILVLVSVILVFVKEFFLIVALVSILFLYYVMSTVPPQNLKYKITNRAIYFGESHYNWELLSRFWFRKNLSSEMIHFETKLRFPRQVSLVISESDKEKIEEIVIKKLPMVEQSPNFVDKLTKWFADRLPFDKKGKQEKKA</sequence>
<gene>
    <name evidence="2" type="ORF">SDC9_120758</name>
</gene>
<evidence type="ECO:0000256" key="1">
    <source>
        <dbReference type="SAM" id="Phobius"/>
    </source>
</evidence>
<keyword evidence="1" id="KW-0812">Transmembrane</keyword>
<accession>A0A645CA19</accession>
<reference evidence="2" key="1">
    <citation type="submission" date="2019-08" db="EMBL/GenBank/DDBJ databases">
        <authorList>
            <person name="Kucharzyk K."/>
            <person name="Murdoch R.W."/>
            <person name="Higgins S."/>
            <person name="Loffler F."/>
        </authorList>
    </citation>
    <scope>NUCLEOTIDE SEQUENCE</scope>
</reference>
<protein>
    <recommendedName>
        <fullName evidence="3">DUF5673 domain-containing protein</fullName>
    </recommendedName>
</protein>
<comment type="caution">
    <text evidence="2">The sequence shown here is derived from an EMBL/GenBank/DDBJ whole genome shotgun (WGS) entry which is preliminary data.</text>
</comment>
<proteinExistence type="predicted"/>
<evidence type="ECO:0008006" key="3">
    <source>
        <dbReference type="Google" id="ProtNLM"/>
    </source>
</evidence>
<feature type="transmembrane region" description="Helical" evidence="1">
    <location>
        <begin position="64"/>
        <end position="82"/>
    </location>
</feature>
<organism evidence="2">
    <name type="scientific">bioreactor metagenome</name>
    <dbReference type="NCBI Taxonomy" id="1076179"/>
    <lineage>
        <taxon>unclassified sequences</taxon>
        <taxon>metagenomes</taxon>
        <taxon>ecological metagenomes</taxon>
    </lineage>
</organism>